<accession>A0A0R1PFX6</accession>
<dbReference type="PATRIC" id="fig|1122151.5.peg.1380"/>
<dbReference type="Gene3D" id="3.40.50.1000">
    <property type="entry name" value="HAD superfamily/HAD-like"/>
    <property type="match status" value="1"/>
</dbReference>
<dbReference type="InterPro" id="IPR000150">
    <property type="entry name" value="Cof"/>
</dbReference>
<dbReference type="Pfam" id="PF08282">
    <property type="entry name" value="Hydrolase_3"/>
    <property type="match status" value="1"/>
</dbReference>
<dbReference type="PANTHER" id="PTHR10000">
    <property type="entry name" value="PHOSPHOSERINE PHOSPHATASE"/>
    <property type="match status" value="1"/>
</dbReference>
<dbReference type="Proteomes" id="UP000051908">
    <property type="component" value="Unassembled WGS sequence"/>
</dbReference>
<organism evidence="1 2">
    <name type="scientific">Companilactobacillus paralimentarius DSM 13238 = JCM 10415</name>
    <dbReference type="NCBI Taxonomy" id="1122151"/>
    <lineage>
        <taxon>Bacteria</taxon>
        <taxon>Bacillati</taxon>
        <taxon>Bacillota</taxon>
        <taxon>Bacilli</taxon>
        <taxon>Lactobacillales</taxon>
        <taxon>Lactobacillaceae</taxon>
        <taxon>Companilactobacillus</taxon>
    </lineage>
</organism>
<keyword evidence="2" id="KW-1185">Reference proteome</keyword>
<keyword evidence="1" id="KW-0378">Hydrolase</keyword>
<reference evidence="1 2" key="1">
    <citation type="journal article" date="2015" name="Genome Announc.">
        <title>Expanding the biotechnology potential of lactobacilli through comparative genomics of 213 strains and associated genera.</title>
        <authorList>
            <person name="Sun Z."/>
            <person name="Harris H.M."/>
            <person name="McCann A."/>
            <person name="Guo C."/>
            <person name="Argimon S."/>
            <person name="Zhang W."/>
            <person name="Yang X."/>
            <person name="Jeffery I.B."/>
            <person name="Cooney J.C."/>
            <person name="Kagawa T.F."/>
            <person name="Liu W."/>
            <person name="Song Y."/>
            <person name="Salvetti E."/>
            <person name="Wrobel A."/>
            <person name="Rasinkangas P."/>
            <person name="Parkhill J."/>
            <person name="Rea M.C."/>
            <person name="O'Sullivan O."/>
            <person name="Ritari J."/>
            <person name="Douillard F.P."/>
            <person name="Paul Ross R."/>
            <person name="Yang R."/>
            <person name="Briner A.E."/>
            <person name="Felis G.E."/>
            <person name="de Vos W.M."/>
            <person name="Barrangou R."/>
            <person name="Klaenhammer T.R."/>
            <person name="Caufield P.W."/>
            <person name="Cui Y."/>
            <person name="Zhang H."/>
            <person name="O'Toole P.W."/>
        </authorList>
    </citation>
    <scope>NUCLEOTIDE SEQUENCE [LARGE SCALE GENOMIC DNA]</scope>
    <source>
        <strain evidence="1 2">DSM 13238</strain>
    </source>
</reference>
<dbReference type="CDD" id="cd07516">
    <property type="entry name" value="HAD_Pase"/>
    <property type="match status" value="1"/>
</dbReference>
<evidence type="ECO:0000313" key="2">
    <source>
        <dbReference type="Proteomes" id="UP000051908"/>
    </source>
</evidence>
<name>A0A0R1PFX6_9LACO</name>
<dbReference type="EMBL" id="AZES01000149">
    <property type="protein sequence ID" value="KRL28901.1"/>
    <property type="molecule type" value="Genomic_DNA"/>
</dbReference>
<comment type="caution">
    <text evidence="1">The sequence shown here is derived from an EMBL/GenBank/DDBJ whole genome shotgun (WGS) entry which is preliminary data.</text>
</comment>
<dbReference type="InterPro" id="IPR006379">
    <property type="entry name" value="HAD-SF_hydro_IIB"/>
</dbReference>
<dbReference type="OrthoDB" id="9790031at2"/>
<dbReference type="GeneID" id="96668897"/>
<dbReference type="InterPro" id="IPR023214">
    <property type="entry name" value="HAD_sf"/>
</dbReference>
<dbReference type="NCBIfam" id="TIGR01484">
    <property type="entry name" value="HAD-SF-IIB"/>
    <property type="match status" value="1"/>
</dbReference>
<dbReference type="PANTHER" id="PTHR10000:SF8">
    <property type="entry name" value="HAD SUPERFAMILY HYDROLASE-LIKE, TYPE 3"/>
    <property type="match status" value="1"/>
</dbReference>
<dbReference type="RefSeq" id="WP_025085163.1">
    <property type="nucleotide sequence ID" value="NZ_AZES01000149.1"/>
</dbReference>
<dbReference type="GO" id="GO:0016791">
    <property type="term" value="F:phosphatase activity"/>
    <property type="evidence" value="ECO:0007669"/>
    <property type="project" value="UniProtKB-ARBA"/>
</dbReference>
<dbReference type="SFLD" id="SFLDG01144">
    <property type="entry name" value="C2.B.4:_PGP_Like"/>
    <property type="match status" value="1"/>
</dbReference>
<dbReference type="SFLD" id="SFLDG01140">
    <property type="entry name" value="C2.B:_Phosphomannomutase_and_P"/>
    <property type="match status" value="1"/>
</dbReference>
<protein>
    <submittedName>
        <fullName evidence="1">HAD superfamily hydrolase</fullName>
    </submittedName>
</protein>
<dbReference type="GO" id="GO:0005829">
    <property type="term" value="C:cytosol"/>
    <property type="evidence" value="ECO:0007669"/>
    <property type="project" value="TreeGrafter"/>
</dbReference>
<dbReference type="AlphaFoldDB" id="A0A0R1PFX6"/>
<sequence length="269" mass="29790">MSIKLIALDVDDTLLTSNQQIAESTKSALKEALAKGIKVVLCSGRPLAGVDHYLDELGVQGDDQYVITYNGALVETAAGKVLSRKIINNKDYRRIVKFVEDRKMQYYVLDDDSNVYTSNHDINRFAVTQAWENSAGIFVREPDELASDFEIAKAAIVGEKETLDQYEQAVKDEFADEYYVVRAGANFIEIMHPEVNKGEGLTTLADILHLSSDEIMAFGDEKNDLPMFDFVGSAVAMGNGSDIAKEHAKYVTDTNNNDGIAKSLKKYVL</sequence>
<dbReference type="InterPro" id="IPR036412">
    <property type="entry name" value="HAD-like_sf"/>
</dbReference>
<gene>
    <name evidence="1" type="ORF">FD33_GL001328</name>
</gene>
<dbReference type="NCBIfam" id="TIGR00099">
    <property type="entry name" value="Cof-subfamily"/>
    <property type="match status" value="1"/>
</dbReference>
<dbReference type="Gene3D" id="3.30.1240.10">
    <property type="match status" value="1"/>
</dbReference>
<dbReference type="SFLD" id="SFLDS00003">
    <property type="entry name" value="Haloacid_Dehalogenase"/>
    <property type="match status" value="1"/>
</dbReference>
<dbReference type="GO" id="GO:0000287">
    <property type="term" value="F:magnesium ion binding"/>
    <property type="evidence" value="ECO:0007669"/>
    <property type="project" value="TreeGrafter"/>
</dbReference>
<dbReference type="SUPFAM" id="SSF56784">
    <property type="entry name" value="HAD-like"/>
    <property type="match status" value="1"/>
</dbReference>
<proteinExistence type="predicted"/>
<evidence type="ECO:0000313" key="1">
    <source>
        <dbReference type="EMBL" id="KRL28901.1"/>
    </source>
</evidence>